<name>A0A0A9BUF7_ARUDO</name>
<evidence type="ECO:0000313" key="1">
    <source>
        <dbReference type="EMBL" id="JAD64805.1"/>
    </source>
</evidence>
<dbReference type="AlphaFoldDB" id="A0A0A9BUF7"/>
<proteinExistence type="predicted"/>
<sequence>MATSSPATSCWTRRTALCPLMPTAAPALRQPQATPTFLLTHHRRRCSEIHKL</sequence>
<dbReference type="EMBL" id="GBRH01233090">
    <property type="protein sequence ID" value="JAD64805.1"/>
    <property type="molecule type" value="Transcribed_RNA"/>
</dbReference>
<organism evidence="1">
    <name type="scientific">Arundo donax</name>
    <name type="common">Giant reed</name>
    <name type="synonym">Donax arundinaceus</name>
    <dbReference type="NCBI Taxonomy" id="35708"/>
    <lineage>
        <taxon>Eukaryota</taxon>
        <taxon>Viridiplantae</taxon>
        <taxon>Streptophyta</taxon>
        <taxon>Embryophyta</taxon>
        <taxon>Tracheophyta</taxon>
        <taxon>Spermatophyta</taxon>
        <taxon>Magnoliopsida</taxon>
        <taxon>Liliopsida</taxon>
        <taxon>Poales</taxon>
        <taxon>Poaceae</taxon>
        <taxon>PACMAD clade</taxon>
        <taxon>Arundinoideae</taxon>
        <taxon>Arundineae</taxon>
        <taxon>Arundo</taxon>
    </lineage>
</organism>
<reference evidence="1" key="1">
    <citation type="submission" date="2014-09" db="EMBL/GenBank/DDBJ databases">
        <authorList>
            <person name="Magalhaes I.L.F."/>
            <person name="Oliveira U."/>
            <person name="Santos F.R."/>
            <person name="Vidigal T.H.D.A."/>
            <person name="Brescovit A.D."/>
            <person name="Santos A.J."/>
        </authorList>
    </citation>
    <scope>NUCLEOTIDE SEQUENCE</scope>
    <source>
        <tissue evidence="1">Shoot tissue taken approximately 20 cm above the soil surface</tissue>
    </source>
</reference>
<reference evidence="1" key="2">
    <citation type="journal article" date="2015" name="Data Brief">
        <title>Shoot transcriptome of the giant reed, Arundo donax.</title>
        <authorList>
            <person name="Barrero R.A."/>
            <person name="Guerrero F.D."/>
            <person name="Moolhuijzen P."/>
            <person name="Goolsby J.A."/>
            <person name="Tidwell J."/>
            <person name="Bellgard S.E."/>
            <person name="Bellgard M.I."/>
        </authorList>
    </citation>
    <scope>NUCLEOTIDE SEQUENCE</scope>
    <source>
        <tissue evidence="1">Shoot tissue taken approximately 20 cm above the soil surface</tissue>
    </source>
</reference>
<accession>A0A0A9BUF7</accession>
<protein>
    <submittedName>
        <fullName evidence="1">Uncharacterized protein</fullName>
    </submittedName>
</protein>